<evidence type="ECO:0000313" key="1">
    <source>
        <dbReference type="EMBL" id="RUO17587.1"/>
    </source>
</evidence>
<sequence>MTASKTALIIITPKSYLSKLNSVLYPKKFIKFFKNIMINQ</sequence>
<organism evidence="1 2">
    <name type="scientific">Moraxella catarrhalis</name>
    <name type="common">Branhamella catarrhalis</name>
    <dbReference type="NCBI Taxonomy" id="480"/>
    <lineage>
        <taxon>Bacteria</taxon>
        <taxon>Pseudomonadati</taxon>
        <taxon>Pseudomonadota</taxon>
        <taxon>Gammaproteobacteria</taxon>
        <taxon>Moraxellales</taxon>
        <taxon>Moraxellaceae</taxon>
        <taxon>Moraxella</taxon>
    </lineage>
</organism>
<comment type="caution">
    <text evidence="1">The sequence shown here is derived from an EMBL/GenBank/DDBJ whole genome shotgun (WGS) entry which is preliminary data.</text>
</comment>
<gene>
    <name evidence="1" type="ORF">EJK54_1102</name>
</gene>
<evidence type="ECO:0000313" key="2">
    <source>
        <dbReference type="Proteomes" id="UP000268436"/>
    </source>
</evidence>
<accession>A0ABY0BN00</accession>
<reference evidence="1 2" key="1">
    <citation type="submission" date="2018-12" db="EMBL/GenBank/DDBJ databases">
        <title>Persistence of Moraxella catarrhalis in Chronic Obstructive Pulmonary Disease and Regulation of the Hag/MID Adhesin.</title>
        <authorList>
            <person name="Murphy T."/>
            <person name="Zhao X."/>
            <person name="Vyas G."/>
            <person name="Aluvathingal J."/>
            <person name="Nadendla S."/>
            <person name="Tallon L."/>
            <person name="Tettelin H."/>
        </authorList>
    </citation>
    <scope>NUCLEOTIDE SEQUENCE [LARGE SCALE GENOMIC DNA]</scope>
    <source>
        <strain evidence="1 2">173P27B1</strain>
    </source>
</reference>
<dbReference type="EMBL" id="RYER01000003">
    <property type="protein sequence ID" value="RUO17587.1"/>
    <property type="molecule type" value="Genomic_DNA"/>
</dbReference>
<keyword evidence="2" id="KW-1185">Reference proteome</keyword>
<proteinExistence type="predicted"/>
<dbReference type="Proteomes" id="UP000268436">
    <property type="component" value="Unassembled WGS sequence"/>
</dbReference>
<name>A0ABY0BN00_MORCA</name>
<protein>
    <submittedName>
        <fullName evidence="1">Uncharacterized protein</fullName>
    </submittedName>
</protein>